<keyword evidence="7" id="KW-1185">Reference proteome</keyword>
<comment type="caution">
    <text evidence="6">The sequence shown here is derived from an EMBL/GenBank/DDBJ whole genome shotgun (WGS) entry which is preliminary data.</text>
</comment>
<dbReference type="PANTHER" id="PTHR12059:SF5">
    <property type="entry name" value="LARGE RIBOSOMAL SUBUNIT PROTEIN UL23M"/>
    <property type="match status" value="1"/>
</dbReference>
<dbReference type="InterPro" id="IPR012677">
    <property type="entry name" value="Nucleotide-bd_a/b_plait_sf"/>
</dbReference>
<feature type="region of interest" description="Disordered" evidence="5">
    <location>
        <begin position="169"/>
        <end position="192"/>
    </location>
</feature>
<dbReference type="OrthoDB" id="275582at2759"/>
<dbReference type="Pfam" id="PF00276">
    <property type="entry name" value="Ribosomal_L23"/>
    <property type="match status" value="1"/>
</dbReference>
<keyword evidence="3" id="KW-0687">Ribonucleoprotein</keyword>
<evidence type="ECO:0000256" key="2">
    <source>
        <dbReference type="ARBA" id="ARBA00022980"/>
    </source>
</evidence>
<evidence type="ECO:0000256" key="5">
    <source>
        <dbReference type="SAM" id="MobiDB-lite"/>
    </source>
</evidence>
<dbReference type="InterPro" id="IPR013025">
    <property type="entry name" value="Ribosomal_uL23-like"/>
</dbReference>
<gene>
    <name evidence="6" type="ORF">M501DRAFT_998506</name>
</gene>
<dbReference type="SUPFAM" id="SSF54189">
    <property type="entry name" value="Ribosomal proteins S24e, L23 and L15e"/>
    <property type="match status" value="1"/>
</dbReference>
<dbReference type="GO" id="GO:0003735">
    <property type="term" value="F:structural constituent of ribosome"/>
    <property type="evidence" value="ECO:0007669"/>
    <property type="project" value="InterPro"/>
</dbReference>
<protein>
    <recommendedName>
        <fullName evidence="4">Large ribosomal subunit protein uL23m</fullName>
    </recommendedName>
</protein>
<dbReference type="GO" id="GO:0005762">
    <property type="term" value="C:mitochondrial large ribosomal subunit"/>
    <property type="evidence" value="ECO:0007669"/>
    <property type="project" value="TreeGrafter"/>
</dbReference>
<dbReference type="EMBL" id="MU006090">
    <property type="protein sequence ID" value="KAF2842243.1"/>
    <property type="molecule type" value="Genomic_DNA"/>
</dbReference>
<comment type="similarity">
    <text evidence="1">Belongs to the universal ribosomal protein uL23 family.</text>
</comment>
<dbReference type="GO" id="GO:0032543">
    <property type="term" value="P:mitochondrial translation"/>
    <property type="evidence" value="ECO:0007669"/>
    <property type="project" value="TreeGrafter"/>
</dbReference>
<sequence length="214" mass="25460">MVRPWRVCTTSNRTLSLSFKDILQKFLDISQAPIHTPNAHQMASKSLNPHFIVGRKQVFLPNHIITLLRSPRLPPTFARFIVPLTFNKLDLRDYLWHAYGVRALRVRSYVHQQKVRADKRFARLPKPRKWHRPRAVKRMTIEMDSPFVWPAEPEDYELWDKSKYDATKHAHEDMQNKTRPLRYAAKRPEERESIAVQAKRLLEGRDKWKEESTT</sequence>
<keyword evidence="2" id="KW-0689">Ribosomal protein</keyword>
<organism evidence="6 7">
    <name type="scientific">Patellaria atrata CBS 101060</name>
    <dbReference type="NCBI Taxonomy" id="1346257"/>
    <lineage>
        <taxon>Eukaryota</taxon>
        <taxon>Fungi</taxon>
        <taxon>Dikarya</taxon>
        <taxon>Ascomycota</taxon>
        <taxon>Pezizomycotina</taxon>
        <taxon>Dothideomycetes</taxon>
        <taxon>Dothideomycetes incertae sedis</taxon>
        <taxon>Patellariales</taxon>
        <taxon>Patellariaceae</taxon>
        <taxon>Patellaria</taxon>
    </lineage>
</organism>
<evidence type="ECO:0000256" key="1">
    <source>
        <dbReference type="ARBA" id="ARBA00006700"/>
    </source>
</evidence>
<name>A0A9P4SGH1_9PEZI</name>
<dbReference type="PANTHER" id="PTHR12059">
    <property type="entry name" value="RIBOSOMAL PROTEIN L23-RELATED"/>
    <property type="match status" value="1"/>
</dbReference>
<evidence type="ECO:0000313" key="7">
    <source>
        <dbReference type="Proteomes" id="UP000799429"/>
    </source>
</evidence>
<dbReference type="Proteomes" id="UP000799429">
    <property type="component" value="Unassembled WGS sequence"/>
</dbReference>
<evidence type="ECO:0000256" key="3">
    <source>
        <dbReference type="ARBA" id="ARBA00023274"/>
    </source>
</evidence>
<dbReference type="InterPro" id="IPR012678">
    <property type="entry name" value="Ribosomal_uL23/eL15/eS24_sf"/>
</dbReference>
<dbReference type="AlphaFoldDB" id="A0A9P4SGH1"/>
<reference evidence="6" key="1">
    <citation type="journal article" date="2020" name="Stud. Mycol.">
        <title>101 Dothideomycetes genomes: a test case for predicting lifestyles and emergence of pathogens.</title>
        <authorList>
            <person name="Haridas S."/>
            <person name="Albert R."/>
            <person name="Binder M."/>
            <person name="Bloem J."/>
            <person name="Labutti K."/>
            <person name="Salamov A."/>
            <person name="Andreopoulos B."/>
            <person name="Baker S."/>
            <person name="Barry K."/>
            <person name="Bills G."/>
            <person name="Bluhm B."/>
            <person name="Cannon C."/>
            <person name="Castanera R."/>
            <person name="Culley D."/>
            <person name="Daum C."/>
            <person name="Ezra D."/>
            <person name="Gonzalez J."/>
            <person name="Henrissat B."/>
            <person name="Kuo A."/>
            <person name="Liang C."/>
            <person name="Lipzen A."/>
            <person name="Lutzoni F."/>
            <person name="Magnuson J."/>
            <person name="Mondo S."/>
            <person name="Nolan M."/>
            <person name="Ohm R."/>
            <person name="Pangilinan J."/>
            <person name="Park H.-J."/>
            <person name="Ramirez L."/>
            <person name="Alfaro M."/>
            <person name="Sun H."/>
            <person name="Tritt A."/>
            <person name="Yoshinaga Y."/>
            <person name="Zwiers L.-H."/>
            <person name="Turgeon B."/>
            <person name="Goodwin S."/>
            <person name="Spatafora J."/>
            <person name="Crous P."/>
            <person name="Grigoriev I."/>
        </authorList>
    </citation>
    <scope>NUCLEOTIDE SEQUENCE</scope>
    <source>
        <strain evidence="6">CBS 101060</strain>
    </source>
</reference>
<dbReference type="Gene3D" id="3.30.70.330">
    <property type="match status" value="1"/>
</dbReference>
<evidence type="ECO:0000256" key="4">
    <source>
        <dbReference type="ARBA" id="ARBA00039977"/>
    </source>
</evidence>
<evidence type="ECO:0000313" key="6">
    <source>
        <dbReference type="EMBL" id="KAF2842243.1"/>
    </source>
</evidence>
<accession>A0A9P4SGH1</accession>
<proteinExistence type="inferred from homology"/>